<dbReference type="Gene3D" id="1.20.1050.10">
    <property type="match status" value="1"/>
</dbReference>
<dbReference type="SFLD" id="SFLDS00019">
    <property type="entry name" value="Glutathione_Transferase_(cytos"/>
    <property type="match status" value="1"/>
</dbReference>
<dbReference type="RefSeq" id="WP_039218749.1">
    <property type="nucleotide sequence ID" value="NZ_JWLW01000012.1"/>
</dbReference>
<dbReference type="InterPro" id="IPR040079">
    <property type="entry name" value="Glutathione_S-Trfase"/>
</dbReference>
<dbReference type="PROSITE" id="PS50405">
    <property type="entry name" value="GST_CTER"/>
    <property type="match status" value="1"/>
</dbReference>
<comment type="similarity">
    <text evidence="1">Belongs to the GST superfamily.</text>
</comment>
<dbReference type="InterPro" id="IPR036282">
    <property type="entry name" value="Glutathione-S-Trfase_C_sf"/>
</dbReference>
<keyword evidence="5" id="KW-1185">Reference proteome</keyword>
<dbReference type="SUPFAM" id="SSF52833">
    <property type="entry name" value="Thioredoxin-like"/>
    <property type="match status" value="1"/>
</dbReference>
<feature type="domain" description="GST C-terminal" evidence="3">
    <location>
        <begin position="86"/>
        <end position="213"/>
    </location>
</feature>
<dbReference type="PANTHER" id="PTHR44051">
    <property type="entry name" value="GLUTATHIONE S-TRANSFERASE-RELATED"/>
    <property type="match status" value="1"/>
</dbReference>
<dbReference type="OrthoDB" id="5740960at2"/>
<protein>
    <submittedName>
        <fullName evidence="4">Glutathione S-transferase</fullName>
    </submittedName>
</protein>
<dbReference type="PANTHER" id="PTHR44051:SF8">
    <property type="entry name" value="GLUTATHIONE S-TRANSFERASE GSTA"/>
    <property type="match status" value="1"/>
</dbReference>
<dbReference type="PROSITE" id="PS50404">
    <property type="entry name" value="GST_NTER"/>
    <property type="match status" value="1"/>
</dbReference>
<dbReference type="Gene3D" id="3.40.30.10">
    <property type="entry name" value="Glutaredoxin"/>
    <property type="match status" value="1"/>
</dbReference>
<dbReference type="SUPFAM" id="SSF47616">
    <property type="entry name" value="GST C-terminal domain-like"/>
    <property type="match status" value="1"/>
</dbReference>
<evidence type="ECO:0000259" key="2">
    <source>
        <dbReference type="PROSITE" id="PS50404"/>
    </source>
</evidence>
<evidence type="ECO:0000313" key="4">
    <source>
        <dbReference type="EMBL" id="KHT54306.1"/>
    </source>
</evidence>
<keyword evidence="4" id="KW-0808">Transferase</keyword>
<dbReference type="Pfam" id="PF00043">
    <property type="entry name" value="GST_C"/>
    <property type="match status" value="1"/>
</dbReference>
<dbReference type="GO" id="GO:0016740">
    <property type="term" value="F:transferase activity"/>
    <property type="evidence" value="ECO:0007669"/>
    <property type="project" value="UniProtKB-KW"/>
</dbReference>
<dbReference type="InterPro" id="IPR010987">
    <property type="entry name" value="Glutathione-S-Trfase_C-like"/>
</dbReference>
<sequence>MYTLYGYPKTRSVRVAWALEELGLPFEYSLVDLKQGQHLSEEFKAISPASKIPALSTPEGTLTESAAIVTFLAERHGMHEFIPEPGSFERAKYEEMMLFLTNELEQPIWNLAKHTFALPKEQRLEQMRDVAVWEFKRVLPVFSSMLGDKEFVCGTMFTMADIIAGHILAWAKGSKLDITLNGKIDNVAAYAQRVLGREAYERAWQKEMAHLPE</sequence>
<dbReference type="InterPro" id="IPR036249">
    <property type="entry name" value="Thioredoxin-like_sf"/>
</dbReference>
<dbReference type="CDD" id="cd03046">
    <property type="entry name" value="GST_N_GTT1_like"/>
    <property type="match status" value="1"/>
</dbReference>
<dbReference type="Proteomes" id="UP000031197">
    <property type="component" value="Unassembled WGS sequence"/>
</dbReference>
<dbReference type="AlphaFoldDB" id="A0A0B3XXG0"/>
<dbReference type="InterPro" id="IPR004046">
    <property type="entry name" value="GST_C"/>
</dbReference>
<name>A0A0B3XXG0_9ALTE</name>
<dbReference type="Pfam" id="PF02798">
    <property type="entry name" value="GST_N"/>
    <property type="match status" value="1"/>
</dbReference>
<feature type="domain" description="GST N-terminal" evidence="2">
    <location>
        <begin position="1"/>
        <end position="80"/>
    </location>
</feature>
<accession>A0A0B3XXG0</accession>
<evidence type="ECO:0000259" key="3">
    <source>
        <dbReference type="PROSITE" id="PS50405"/>
    </source>
</evidence>
<dbReference type="SFLD" id="SFLDG00358">
    <property type="entry name" value="Main_(cytGST)"/>
    <property type="match status" value="1"/>
</dbReference>
<reference evidence="4 5" key="1">
    <citation type="submission" date="2014-12" db="EMBL/GenBank/DDBJ databases">
        <title>Genome sequencing of Alteromonas marina AD001.</title>
        <authorList>
            <person name="Adrian T.G.S."/>
            <person name="Chan K.G."/>
        </authorList>
    </citation>
    <scope>NUCLEOTIDE SEQUENCE [LARGE SCALE GENOMIC DNA]</scope>
    <source>
        <strain evidence="4 5">AD001</strain>
    </source>
</reference>
<dbReference type="SFLD" id="SFLDG01150">
    <property type="entry name" value="Main.1:_Beta-like"/>
    <property type="match status" value="1"/>
</dbReference>
<dbReference type="EMBL" id="JWLW01000012">
    <property type="protein sequence ID" value="KHT54306.1"/>
    <property type="molecule type" value="Genomic_DNA"/>
</dbReference>
<evidence type="ECO:0000313" key="5">
    <source>
        <dbReference type="Proteomes" id="UP000031197"/>
    </source>
</evidence>
<comment type="caution">
    <text evidence="4">The sequence shown here is derived from an EMBL/GenBank/DDBJ whole genome shotgun (WGS) entry which is preliminary data.</text>
</comment>
<dbReference type="InterPro" id="IPR004045">
    <property type="entry name" value="Glutathione_S-Trfase_N"/>
</dbReference>
<proteinExistence type="inferred from homology"/>
<organism evidence="4 5">
    <name type="scientific">Alteromonas marina</name>
    <dbReference type="NCBI Taxonomy" id="203795"/>
    <lineage>
        <taxon>Bacteria</taxon>
        <taxon>Pseudomonadati</taxon>
        <taxon>Pseudomonadota</taxon>
        <taxon>Gammaproteobacteria</taxon>
        <taxon>Alteromonadales</taxon>
        <taxon>Alteromonadaceae</taxon>
        <taxon>Alteromonas/Salinimonas group</taxon>
        <taxon>Alteromonas</taxon>
    </lineage>
</organism>
<gene>
    <name evidence="4" type="ORF">RJ41_07190</name>
</gene>
<evidence type="ECO:0000256" key="1">
    <source>
        <dbReference type="RuleBase" id="RU003494"/>
    </source>
</evidence>